<protein>
    <submittedName>
        <fullName evidence="1">Uncharacterized protein</fullName>
    </submittedName>
</protein>
<dbReference type="EMBL" id="MF072964">
    <property type="protein sequence ID" value="AVA18477.1"/>
    <property type="molecule type" value="Genomic_DNA"/>
</dbReference>
<geneLocation type="plasmid" evidence="1">
    <name>pP10159-4</name>
</geneLocation>
<accession>A0A2L0W280</accession>
<keyword evidence="1" id="KW-0614">Plasmid</keyword>
<proteinExistence type="predicted"/>
<sequence length="83" mass="9442">MIINAYGDWLNRRRTLPHVDHTRTLRVQLYDASRFHDGATAEQAGELHTVAFSKPAITDDIQKIVDTTAEVLGRRYSVNVFSN</sequence>
<name>A0A2L0W280_CITFR</name>
<evidence type="ECO:0000313" key="1">
    <source>
        <dbReference type="EMBL" id="AVA18477.1"/>
    </source>
</evidence>
<dbReference type="AlphaFoldDB" id="A0A2L0W280"/>
<reference evidence="1" key="1">
    <citation type="submission" date="2017-05" db="EMBL/GenBank/DDBJ databases">
        <title>Comparative genomics of five different resistance plasmids coexisted in a clinical multi-drug resistant Citrobacter freundii isolate.</title>
        <authorList>
            <person name="Jing O."/>
            <person name="Sun F."/>
            <person name="Zhou D."/>
            <person name="Feng J."/>
            <person name="Zhan Z."/>
            <person name="Xiong Z."/>
            <person name="Yang B."/>
            <person name="Liu Z."/>
            <person name="Li T."/>
            <person name="Tong Y."/>
            <person name="Xia P."/>
        </authorList>
    </citation>
    <scope>NUCLEOTIDE SEQUENCE</scope>
    <source>
        <strain evidence="1">P10159</strain>
        <plasmid evidence="1">pP10159-4</plasmid>
    </source>
</reference>
<dbReference type="RefSeq" id="WP_022652348.1">
    <property type="nucleotide sequence ID" value="NZ_AP028318.1"/>
</dbReference>
<organism evidence="1">
    <name type="scientific">Citrobacter freundii</name>
    <dbReference type="NCBI Taxonomy" id="546"/>
    <lineage>
        <taxon>Bacteria</taxon>
        <taxon>Pseudomonadati</taxon>
        <taxon>Pseudomonadota</taxon>
        <taxon>Gammaproteobacteria</taxon>
        <taxon>Enterobacterales</taxon>
        <taxon>Enterobacteriaceae</taxon>
        <taxon>Citrobacter</taxon>
        <taxon>Citrobacter freundii complex</taxon>
    </lineage>
</organism>